<feature type="chain" id="PRO_5005892721" evidence="4">
    <location>
        <begin position="24"/>
        <end position="216"/>
    </location>
</feature>
<name>A0A0N5A129_PARTI</name>
<evidence type="ECO:0000256" key="1">
    <source>
        <dbReference type="ARBA" id="ARBA00004370"/>
    </source>
</evidence>
<feature type="signal peptide" evidence="4">
    <location>
        <begin position="1"/>
        <end position="23"/>
    </location>
</feature>
<dbReference type="PANTHER" id="PTHR34001">
    <property type="entry name" value="BLL7405 PROTEIN"/>
    <property type="match status" value="1"/>
</dbReference>
<dbReference type="InterPro" id="IPR011250">
    <property type="entry name" value="OMP/PagP_B-barrel"/>
</dbReference>
<evidence type="ECO:0000256" key="4">
    <source>
        <dbReference type="SAM" id="SignalP"/>
    </source>
</evidence>
<evidence type="ECO:0000313" key="6">
    <source>
        <dbReference type="Proteomes" id="UP000038045"/>
    </source>
</evidence>
<comment type="subcellular location">
    <subcellularLocation>
        <location evidence="1">Membrane</location>
    </subcellularLocation>
</comment>
<dbReference type="SUPFAM" id="SSF56925">
    <property type="entry name" value="OMPA-like"/>
    <property type="match status" value="1"/>
</dbReference>
<sequence>MNYFKSLALAAAIVAPVTVPAFAADAIRSQPIVPEPVAETTPVNTWEGGYTGIYLGGASNILKNDALGGSARNNNVKIGAYAGWNFQNDNFVYGVEGDAGLNNMKFRDGDLKARGGFDGSLRARLGYDMGTFMPYVTGGLAGTQLKFTDGINSDKKFRVGYTLGAGAETMLTENISARLEYRFSDFGKKNVTLGNLEGRDVKLRSHDIRIGIGYKF</sequence>
<dbReference type="Proteomes" id="UP000038045">
    <property type="component" value="Unplaced"/>
</dbReference>
<dbReference type="WBParaSite" id="PTRK_0001532700.1">
    <property type="protein sequence ID" value="PTRK_0001532700.1"/>
    <property type="gene ID" value="PTRK_0001532700"/>
</dbReference>
<dbReference type="STRING" id="131310.A0A0N5A129"/>
<keyword evidence="2 4" id="KW-0732">Signal</keyword>
<evidence type="ECO:0000259" key="5">
    <source>
        <dbReference type="Pfam" id="PF13505"/>
    </source>
</evidence>
<accession>A0A0N5A129</accession>
<feature type="domain" description="Outer membrane protein beta-barrel" evidence="5">
    <location>
        <begin position="45"/>
        <end position="216"/>
    </location>
</feature>
<evidence type="ECO:0000256" key="2">
    <source>
        <dbReference type="ARBA" id="ARBA00022729"/>
    </source>
</evidence>
<dbReference type="Pfam" id="PF13505">
    <property type="entry name" value="OMP_b-brl"/>
    <property type="match status" value="1"/>
</dbReference>
<proteinExistence type="predicted"/>
<reference evidence="7" key="1">
    <citation type="submission" date="2017-02" db="UniProtKB">
        <authorList>
            <consortium name="WormBaseParasite"/>
        </authorList>
    </citation>
    <scope>IDENTIFICATION</scope>
</reference>
<keyword evidence="3" id="KW-0472">Membrane</keyword>
<dbReference type="GO" id="GO:0016020">
    <property type="term" value="C:membrane"/>
    <property type="evidence" value="ECO:0007669"/>
    <property type="project" value="UniProtKB-SubCell"/>
</dbReference>
<protein>
    <submittedName>
        <fullName evidence="7">OMP_b-brl domain-containing protein</fullName>
    </submittedName>
</protein>
<dbReference type="Gene3D" id="2.40.160.20">
    <property type="match status" value="1"/>
</dbReference>
<dbReference type="InterPro" id="IPR027385">
    <property type="entry name" value="Beta-barrel_OMP"/>
</dbReference>
<evidence type="ECO:0000313" key="7">
    <source>
        <dbReference type="WBParaSite" id="PTRK_0001532700.1"/>
    </source>
</evidence>
<organism evidence="6 7">
    <name type="scientific">Parastrongyloides trichosuri</name>
    <name type="common">Possum-specific nematode worm</name>
    <dbReference type="NCBI Taxonomy" id="131310"/>
    <lineage>
        <taxon>Eukaryota</taxon>
        <taxon>Metazoa</taxon>
        <taxon>Ecdysozoa</taxon>
        <taxon>Nematoda</taxon>
        <taxon>Chromadorea</taxon>
        <taxon>Rhabditida</taxon>
        <taxon>Tylenchina</taxon>
        <taxon>Panagrolaimomorpha</taxon>
        <taxon>Strongyloidoidea</taxon>
        <taxon>Strongyloididae</taxon>
        <taxon>Parastrongyloides</taxon>
    </lineage>
</organism>
<dbReference type="AlphaFoldDB" id="A0A0N5A129"/>
<dbReference type="PANTHER" id="PTHR34001:SF3">
    <property type="entry name" value="BLL7405 PROTEIN"/>
    <property type="match status" value="1"/>
</dbReference>
<evidence type="ECO:0000256" key="3">
    <source>
        <dbReference type="ARBA" id="ARBA00023136"/>
    </source>
</evidence>
<keyword evidence="6" id="KW-1185">Reference proteome</keyword>
<dbReference type="InterPro" id="IPR051692">
    <property type="entry name" value="OMP-like"/>
</dbReference>